<comment type="caution">
    <text evidence="2">The sequence shown here is derived from an EMBL/GenBank/DDBJ whole genome shotgun (WGS) entry which is preliminary data.</text>
</comment>
<feature type="chain" id="PRO_5016051045" description="Secretion system C-terminal sorting domain-containing protein" evidence="1">
    <location>
        <begin position="20"/>
        <end position="838"/>
    </location>
</feature>
<feature type="signal peptide" evidence="1">
    <location>
        <begin position="1"/>
        <end position="19"/>
    </location>
</feature>
<evidence type="ECO:0000313" key="2">
    <source>
        <dbReference type="EMBL" id="PZE17277.1"/>
    </source>
</evidence>
<evidence type="ECO:0000256" key="1">
    <source>
        <dbReference type="SAM" id="SignalP"/>
    </source>
</evidence>
<keyword evidence="1" id="KW-0732">Signal</keyword>
<dbReference type="OrthoDB" id="1272926at2"/>
<reference evidence="2 3" key="1">
    <citation type="submission" date="2018-06" db="EMBL/GenBank/DDBJ databases">
        <title>The draft genome sequence of Crocinitomix sp. SM1701.</title>
        <authorList>
            <person name="Zhang X."/>
        </authorList>
    </citation>
    <scope>NUCLEOTIDE SEQUENCE [LARGE SCALE GENOMIC DNA]</scope>
    <source>
        <strain evidence="2 3">SM1701</strain>
    </source>
</reference>
<organism evidence="2 3">
    <name type="scientific">Putridiphycobacter roseus</name>
    <dbReference type="NCBI Taxonomy" id="2219161"/>
    <lineage>
        <taxon>Bacteria</taxon>
        <taxon>Pseudomonadati</taxon>
        <taxon>Bacteroidota</taxon>
        <taxon>Flavobacteriia</taxon>
        <taxon>Flavobacteriales</taxon>
        <taxon>Crocinitomicaceae</taxon>
        <taxon>Putridiphycobacter</taxon>
    </lineage>
</organism>
<evidence type="ECO:0000313" key="3">
    <source>
        <dbReference type="Proteomes" id="UP000249248"/>
    </source>
</evidence>
<evidence type="ECO:0008006" key="4">
    <source>
        <dbReference type="Google" id="ProtNLM"/>
    </source>
</evidence>
<proteinExistence type="predicted"/>
<sequence>MLKSILYTLITFFTFTLHASHVAGGNISYKATNNPNEVEFTLTFYRDCSGVSSQNSYALTIHNGCTGLDSFVIVNNFMEEDISQFCPAAASISPCNGGNIGSGFIKTVFKGTHQFNSFCDDWVFSLGICNRNPSANLLGNPCFYIETTMDNLNFPNNSSPFVTDIFHIPTYTLGSTAHLSNYIVDQDQDSLRFSLVAALEFSGDSVDYVSPYSGTSPITNISIDPATGQLSFPYSMSGNYTIAVLVEEFSELGQLKGTFINDYIISLDDQMVNAPPSFGNISNFNNFGTNASFGNNELTLGVGDQFCFDVQMTDTDANDSISITSDIQTVLPNSTITYSGSNPTTATVCWNFQPNYMSNAFSIKATDNACPYLGSNSQTYLLNMPPATSNIIGSNLSYSTTNNPNEIAFTLNILADCNAFYFESDMQINIQNNCGFSDTSIVLFIDSEAEISPLCPAEINNSSCNGGTLPFGYKKFTYKGIHQLAGNCSDWNFNFTYSNRGVANNLQSSDAVYVESTLNNSLPSTNSSPYLSDLFEIPFLINGQTMNLSNFIIDPDQDSLKFSLVSALNSQGAAVTYSNGYSGTNPMPGISMDESTGQLTISNAVEGKYSITVLVEEFSNQGDLKGTFMHDFILQVVSNSNSAPSISPIVNFNNYETFASFNDYNIQLVNGEQFCFDLTFTDVNSADNINVETDILEALPNATITASGNNPYTATICWAFEPGLKNVFFSIKAKDNACPIVGANSQTIHISPGDFVPSNLALAESIANSTKIYKVADKIHIESSLTYGTVQVYDMTGKLLINKKINGQQAQINLTFPTQIFIVKLFDANGSLIKTQKL</sequence>
<dbReference type="Proteomes" id="UP000249248">
    <property type="component" value="Unassembled WGS sequence"/>
</dbReference>
<keyword evidence="3" id="KW-1185">Reference proteome</keyword>
<dbReference type="RefSeq" id="WP_111062802.1">
    <property type="nucleotide sequence ID" value="NZ_JBHUCU010000016.1"/>
</dbReference>
<dbReference type="EMBL" id="QKSB01000004">
    <property type="protein sequence ID" value="PZE17277.1"/>
    <property type="molecule type" value="Genomic_DNA"/>
</dbReference>
<gene>
    <name evidence="2" type="ORF">DNU06_08365</name>
</gene>
<dbReference type="AlphaFoldDB" id="A0A2W1MZD6"/>
<accession>A0A2W1MZD6</accession>
<protein>
    <recommendedName>
        <fullName evidence="4">Secretion system C-terminal sorting domain-containing protein</fullName>
    </recommendedName>
</protein>
<name>A0A2W1MZD6_9FLAO</name>